<name>A0A1Y1IUT3_KLENI</name>
<feature type="compositionally biased region" description="Polar residues" evidence="5">
    <location>
        <begin position="387"/>
        <end position="399"/>
    </location>
</feature>
<feature type="region of interest" description="Disordered" evidence="5">
    <location>
        <begin position="430"/>
        <end position="484"/>
    </location>
</feature>
<evidence type="ECO:0000256" key="4">
    <source>
        <dbReference type="ARBA" id="ARBA00022840"/>
    </source>
</evidence>
<evidence type="ECO:0000256" key="5">
    <source>
        <dbReference type="SAM" id="MobiDB-lite"/>
    </source>
</evidence>
<feature type="compositionally biased region" description="Low complexity" evidence="5">
    <location>
        <begin position="337"/>
        <end position="367"/>
    </location>
</feature>
<evidence type="ECO:0000256" key="2">
    <source>
        <dbReference type="ARBA" id="ARBA00022741"/>
    </source>
</evidence>
<keyword evidence="2" id="KW-0547">Nucleotide-binding</keyword>
<dbReference type="OrthoDB" id="8693905at2759"/>
<dbReference type="AlphaFoldDB" id="A0A1Y1IUT3"/>
<keyword evidence="8" id="KW-1185">Reference proteome</keyword>
<dbReference type="CDD" id="cd14014">
    <property type="entry name" value="STKc_PknB_like"/>
    <property type="match status" value="1"/>
</dbReference>
<reference evidence="7 8" key="1">
    <citation type="journal article" date="2014" name="Nat. Commun.">
        <title>Klebsormidium flaccidum genome reveals primary factors for plant terrestrial adaptation.</title>
        <authorList>
            <person name="Hori K."/>
            <person name="Maruyama F."/>
            <person name="Fujisawa T."/>
            <person name="Togashi T."/>
            <person name="Yamamoto N."/>
            <person name="Seo M."/>
            <person name="Sato S."/>
            <person name="Yamada T."/>
            <person name="Mori H."/>
            <person name="Tajima N."/>
            <person name="Moriyama T."/>
            <person name="Ikeuchi M."/>
            <person name="Watanabe M."/>
            <person name="Wada H."/>
            <person name="Kobayashi K."/>
            <person name="Saito M."/>
            <person name="Masuda T."/>
            <person name="Sasaki-Sekimoto Y."/>
            <person name="Mashiguchi K."/>
            <person name="Awai K."/>
            <person name="Shimojima M."/>
            <person name="Masuda S."/>
            <person name="Iwai M."/>
            <person name="Nobusawa T."/>
            <person name="Narise T."/>
            <person name="Kondo S."/>
            <person name="Saito H."/>
            <person name="Sato R."/>
            <person name="Murakawa M."/>
            <person name="Ihara Y."/>
            <person name="Oshima-Yamada Y."/>
            <person name="Ohtaka K."/>
            <person name="Satoh M."/>
            <person name="Sonobe K."/>
            <person name="Ishii M."/>
            <person name="Ohtani R."/>
            <person name="Kanamori-Sato M."/>
            <person name="Honoki R."/>
            <person name="Miyazaki D."/>
            <person name="Mochizuki H."/>
            <person name="Umetsu J."/>
            <person name="Higashi K."/>
            <person name="Shibata D."/>
            <person name="Kamiya Y."/>
            <person name="Sato N."/>
            <person name="Nakamura Y."/>
            <person name="Tabata S."/>
            <person name="Ida S."/>
            <person name="Kurokawa K."/>
            <person name="Ohta H."/>
        </authorList>
    </citation>
    <scope>NUCLEOTIDE SEQUENCE [LARGE SCALE GENOMIC DNA]</scope>
    <source>
        <strain evidence="7 8">NIES-2285</strain>
    </source>
</reference>
<evidence type="ECO:0000313" key="7">
    <source>
        <dbReference type="EMBL" id="GAQ91998.1"/>
    </source>
</evidence>
<gene>
    <name evidence="7" type="ORF">KFL_009010020</name>
</gene>
<dbReference type="InterPro" id="IPR000719">
    <property type="entry name" value="Prot_kinase_dom"/>
</dbReference>
<feature type="region of interest" description="Disordered" evidence="5">
    <location>
        <begin position="314"/>
        <end position="414"/>
    </location>
</feature>
<dbReference type="EMBL" id="DF237850">
    <property type="protein sequence ID" value="GAQ91998.1"/>
    <property type="molecule type" value="Genomic_DNA"/>
</dbReference>
<feature type="compositionally biased region" description="Basic and acidic residues" evidence="5">
    <location>
        <begin position="436"/>
        <end position="453"/>
    </location>
</feature>
<dbReference type="SUPFAM" id="SSF56112">
    <property type="entry name" value="Protein kinase-like (PK-like)"/>
    <property type="match status" value="1"/>
</dbReference>
<sequence>MDQPLWLEEFNKVTEDLPLFGEIDLRLEEEVSVRPGFETVVYKAVTLVKKGVGLPSGTTVGLKLFKDGLNRTGQEVKAFLSEVLNLKHARSQCHRICMLHGIYRDKKDVGIVMDYYDGGTLKDKIGGQPLPWLDFCSVGLAVADALNGLHHEKILMRDIKPENIMFKLGASEPFIIDLGLSSRLQAQDTSRVSVAGTHFYMAPEAWKGVKDLRSDIYGFGCILIEMATGWPPFHGFQQRQVKYRVGRRGELPEVPQDIYTETEEGDRDTVLQLIERCLQREPTERPSLDEIVKAFTPLRAKAFLHSSSSKRLKAFPPSLGSSEGGKYETGFSPTTLGVEGSSSSVSEATDPHSTSSINTTSTQSTFSHELQFGSGPSSPKGLAEAPCQQTPSTIGQVSPLSPLDPGTPFGAIEGSRYQDEGKAAASVGALGCGKPAETDAERQAGRSSGERISTELNQTLSSTALEQTPHRRGQGTRAPATRGAEACAESFTWRGTRSWGFCRRACCTEAVRQHQVILVEGGRVQG</sequence>
<evidence type="ECO:0000313" key="8">
    <source>
        <dbReference type="Proteomes" id="UP000054558"/>
    </source>
</evidence>
<dbReference type="Gene3D" id="1.10.510.10">
    <property type="entry name" value="Transferase(Phosphotransferase) domain 1"/>
    <property type="match status" value="1"/>
</dbReference>
<dbReference type="GO" id="GO:0005524">
    <property type="term" value="F:ATP binding"/>
    <property type="evidence" value="ECO:0007669"/>
    <property type="project" value="UniProtKB-KW"/>
</dbReference>
<evidence type="ECO:0000256" key="1">
    <source>
        <dbReference type="ARBA" id="ARBA00022679"/>
    </source>
</evidence>
<dbReference type="PANTHER" id="PTHR43671:SF66">
    <property type="entry name" value="SERINE_THREONINE-PROTEIN KINASE NEK2"/>
    <property type="match status" value="1"/>
</dbReference>
<accession>A0A1Y1IUT3</accession>
<keyword evidence="4" id="KW-0067">ATP-binding</keyword>
<dbReference type="SMART" id="SM00220">
    <property type="entry name" value="S_TKc"/>
    <property type="match status" value="1"/>
</dbReference>
<dbReference type="PANTHER" id="PTHR43671">
    <property type="entry name" value="SERINE/THREONINE-PROTEIN KINASE NEK"/>
    <property type="match status" value="1"/>
</dbReference>
<feature type="domain" description="Protein kinase" evidence="6">
    <location>
        <begin position="27"/>
        <end position="304"/>
    </location>
</feature>
<feature type="compositionally biased region" description="Polar residues" evidence="5">
    <location>
        <begin position="454"/>
        <end position="466"/>
    </location>
</feature>
<dbReference type="InterPro" id="IPR050660">
    <property type="entry name" value="NEK_Ser/Thr_kinase"/>
</dbReference>
<proteinExistence type="predicted"/>
<keyword evidence="3 7" id="KW-0418">Kinase</keyword>
<dbReference type="OMA" id="IDSEVMG"/>
<dbReference type="Pfam" id="PF00069">
    <property type="entry name" value="Pkinase"/>
    <property type="match status" value="1"/>
</dbReference>
<dbReference type="GO" id="GO:0004674">
    <property type="term" value="F:protein serine/threonine kinase activity"/>
    <property type="evidence" value="ECO:0000318"/>
    <property type="project" value="GO_Central"/>
</dbReference>
<organism evidence="7 8">
    <name type="scientific">Klebsormidium nitens</name>
    <name type="common">Green alga</name>
    <name type="synonym">Ulothrix nitens</name>
    <dbReference type="NCBI Taxonomy" id="105231"/>
    <lineage>
        <taxon>Eukaryota</taxon>
        <taxon>Viridiplantae</taxon>
        <taxon>Streptophyta</taxon>
        <taxon>Klebsormidiophyceae</taxon>
        <taxon>Klebsormidiales</taxon>
        <taxon>Klebsormidiaceae</taxon>
        <taxon>Klebsormidium</taxon>
    </lineage>
</organism>
<dbReference type="STRING" id="105231.A0A1Y1IUT3"/>
<protein>
    <submittedName>
        <fullName evidence="7">Protein kinase superfamily protein</fullName>
    </submittedName>
</protein>
<dbReference type="Proteomes" id="UP000054558">
    <property type="component" value="Unassembled WGS sequence"/>
</dbReference>
<dbReference type="PROSITE" id="PS50011">
    <property type="entry name" value="PROTEIN_KINASE_DOM"/>
    <property type="match status" value="1"/>
</dbReference>
<dbReference type="InterPro" id="IPR011009">
    <property type="entry name" value="Kinase-like_dom_sf"/>
</dbReference>
<evidence type="ECO:0000256" key="3">
    <source>
        <dbReference type="ARBA" id="ARBA00022777"/>
    </source>
</evidence>
<evidence type="ECO:0000259" key="6">
    <source>
        <dbReference type="PROSITE" id="PS50011"/>
    </source>
</evidence>
<dbReference type="Gene3D" id="3.30.200.20">
    <property type="entry name" value="Phosphorylase Kinase, domain 1"/>
    <property type="match status" value="1"/>
</dbReference>
<keyword evidence="1" id="KW-0808">Transferase</keyword>